<evidence type="ECO:0000256" key="1">
    <source>
        <dbReference type="SAM" id="SignalP"/>
    </source>
</evidence>
<feature type="signal peptide" evidence="1">
    <location>
        <begin position="1"/>
        <end position="22"/>
    </location>
</feature>
<name>A0A8K0WVV8_9HYPO</name>
<accession>A0A8K0WVV8</accession>
<evidence type="ECO:0000313" key="2">
    <source>
        <dbReference type="EMBL" id="KAH7328018.1"/>
    </source>
</evidence>
<proteinExistence type="predicted"/>
<comment type="caution">
    <text evidence="2">The sequence shown here is derived from an EMBL/GenBank/DDBJ whole genome shotgun (WGS) entry which is preliminary data.</text>
</comment>
<protein>
    <recommendedName>
        <fullName evidence="4">Secreted protein</fullName>
    </recommendedName>
</protein>
<feature type="chain" id="PRO_5035425130" description="Secreted protein" evidence="1">
    <location>
        <begin position="23"/>
        <end position="182"/>
    </location>
</feature>
<keyword evidence="3" id="KW-1185">Reference proteome</keyword>
<dbReference type="Proteomes" id="UP000813444">
    <property type="component" value="Unassembled WGS sequence"/>
</dbReference>
<gene>
    <name evidence="2" type="ORF">B0I35DRAFT_6377</name>
</gene>
<reference evidence="2" key="1">
    <citation type="journal article" date="2021" name="Nat. Commun.">
        <title>Genetic determinants of endophytism in the Arabidopsis root mycobiome.</title>
        <authorList>
            <person name="Mesny F."/>
            <person name="Miyauchi S."/>
            <person name="Thiergart T."/>
            <person name="Pickel B."/>
            <person name="Atanasova L."/>
            <person name="Karlsson M."/>
            <person name="Huettel B."/>
            <person name="Barry K.W."/>
            <person name="Haridas S."/>
            <person name="Chen C."/>
            <person name="Bauer D."/>
            <person name="Andreopoulos W."/>
            <person name="Pangilinan J."/>
            <person name="LaButti K."/>
            <person name="Riley R."/>
            <person name="Lipzen A."/>
            <person name="Clum A."/>
            <person name="Drula E."/>
            <person name="Henrissat B."/>
            <person name="Kohler A."/>
            <person name="Grigoriev I.V."/>
            <person name="Martin F.M."/>
            <person name="Hacquard S."/>
        </authorList>
    </citation>
    <scope>NUCLEOTIDE SEQUENCE</scope>
    <source>
        <strain evidence="2">MPI-CAGE-CH-0235</strain>
    </source>
</reference>
<keyword evidence="1" id="KW-0732">Signal</keyword>
<organism evidence="2 3">
    <name type="scientific">Stachybotrys elegans</name>
    <dbReference type="NCBI Taxonomy" id="80388"/>
    <lineage>
        <taxon>Eukaryota</taxon>
        <taxon>Fungi</taxon>
        <taxon>Dikarya</taxon>
        <taxon>Ascomycota</taxon>
        <taxon>Pezizomycotina</taxon>
        <taxon>Sordariomycetes</taxon>
        <taxon>Hypocreomycetidae</taxon>
        <taxon>Hypocreales</taxon>
        <taxon>Stachybotryaceae</taxon>
        <taxon>Stachybotrys</taxon>
    </lineage>
</organism>
<evidence type="ECO:0008006" key="4">
    <source>
        <dbReference type="Google" id="ProtNLM"/>
    </source>
</evidence>
<sequence length="182" mass="19830">MRRTVSLCLIFLDGAFVCTCCCQSSLQCLPPAPGRISRNEQTPGCQKPAPYPHRALERLYIDDGYLKCIHCLFPPSVFSLPFTRSLSKPEIIVHYRGCTCRLQASLAGRIAICGPVFFGHRLPTSLHFLSFPSSSFPQFPSQSSLPLLSQLSKVVALNFASGPGHLSLESPLVSGEVLLGHA</sequence>
<dbReference type="EMBL" id="JAGPNK010000001">
    <property type="protein sequence ID" value="KAH7328018.1"/>
    <property type="molecule type" value="Genomic_DNA"/>
</dbReference>
<dbReference type="AlphaFoldDB" id="A0A8K0WVV8"/>
<evidence type="ECO:0000313" key="3">
    <source>
        <dbReference type="Proteomes" id="UP000813444"/>
    </source>
</evidence>